<dbReference type="AlphaFoldDB" id="A0A6A5WF37"/>
<keyword evidence="4" id="KW-0732">Signal</keyword>
<gene>
    <name evidence="5" type="ORF">P154DRAFT_534572</name>
</gene>
<feature type="chain" id="PRO_5025490552" evidence="4">
    <location>
        <begin position="21"/>
        <end position="572"/>
    </location>
</feature>
<accession>A0A6A5WF37</accession>
<feature type="coiled-coil region" evidence="1">
    <location>
        <begin position="220"/>
        <end position="254"/>
    </location>
</feature>
<feature type="signal peptide" evidence="4">
    <location>
        <begin position="1"/>
        <end position="20"/>
    </location>
</feature>
<feature type="compositionally biased region" description="Acidic residues" evidence="2">
    <location>
        <begin position="518"/>
        <end position="527"/>
    </location>
</feature>
<proteinExistence type="predicted"/>
<keyword evidence="3" id="KW-0812">Transmembrane</keyword>
<feature type="region of interest" description="Disordered" evidence="2">
    <location>
        <begin position="489"/>
        <end position="572"/>
    </location>
</feature>
<dbReference type="EMBL" id="ML977588">
    <property type="protein sequence ID" value="KAF2000510.1"/>
    <property type="molecule type" value="Genomic_DNA"/>
</dbReference>
<evidence type="ECO:0000256" key="3">
    <source>
        <dbReference type="SAM" id="Phobius"/>
    </source>
</evidence>
<evidence type="ECO:0000313" key="6">
    <source>
        <dbReference type="Proteomes" id="UP000799779"/>
    </source>
</evidence>
<evidence type="ECO:0000256" key="2">
    <source>
        <dbReference type="SAM" id="MobiDB-lite"/>
    </source>
</evidence>
<evidence type="ECO:0000256" key="4">
    <source>
        <dbReference type="SAM" id="SignalP"/>
    </source>
</evidence>
<keyword evidence="3" id="KW-1133">Transmembrane helix</keyword>
<feature type="coiled-coil region" evidence="1">
    <location>
        <begin position="373"/>
        <end position="400"/>
    </location>
</feature>
<evidence type="ECO:0000313" key="5">
    <source>
        <dbReference type="EMBL" id="KAF2000510.1"/>
    </source>
</evidence>
<keyword evidence="6" id="KW-1185">Reference proteome</keyword>
<feature type="transmembrane region" description="Helical" evidence="3">
    <location>
        <begin position="52"/>
        <end position="71"/>
    </location>
</feature>
<dbReference type="Proteomes" id="UP000799779">
    <property type="component" value="Unassembled WGS sequence"/>
</dbReference>
<sequence length="572" mass="62314">MVSVFAFLILLLAFAPVITGARHYQQGGHYDTFHNEDENLRPFLPLLLDPEALPYVAIVTILFILVCSSSLRHFLLAVASALGDGIRDAGKPASNNAAITQLEKRIAAYKENQADLNSQLVGKDEEIRIQRSTAFDARKDAQRLYDIVDTQKATIKTLKAEVTSKSTMKLQDYISDLKSACMDKDHDLDKLTAKLDHQKSLTAEANRAKQTENISLRKYLDASKAKVDDLTLTIKDLENEARAHHAEKANLIQSRNKFNALRDTIHLMIEQTCHTLTREIAVMFLLTLSQNDFNICDFSVDPTKLENLANYLKNGSASGLRDPGNVKLEGYHMPLSRIVVGSMGISAGLPAPIGNKQLTQAQIFDIMQQQAMAEQQQRLQQEQQIEYDQQQQQLRQLQQYQTSMQSRPACEMTVFGQLNSMSPKAAGSVSAAAVAAPVRASSLALAAPLSAAPALPKPSPLAMAPPLSSTAAPAPAPLKLGKYTLEPASAPASAAGPSNPPAAGSVFSMFQDKKPAAGEEEFLEDEDGRPIRAGNGKKQRAGNGKEAVREEGTGDSELDGWSIQGAGSRRWR</sequence>
<organism evidence="5 6">
    <name type="scientific">Amniculicola lignicola CBS 123094</name>
    <dbReference type="NCBI Taxonomy" id="1392246"/>
    <lineage>
        <taxon>Eukaryota</taxon>
        <taxon>Fungi</taxon>
        <taxon>Dikarya</taxon>
        <taxon>Ascomycota</taxon>
        <taxon>Pezizomycotina</taxon>
        <taxon>Dothideomycetes</taxon>
        <taxon>Pleosporomycetidae</taxon>
        <taxon>Pleosporales</taxon>
        <taxon>Amniculicolaceae</taxon>
        <taxon>Amniculicola</taxon>
    </lineage>
</organism>
<keyword evidence="1" id="KW-0175">Coiled coil</keyword>
<keyword evidence="3" id="KW-0472">Membrane</keyword>
<feature type="compositionally biased region" description="Low complexity" evidence="2">
    <location>
        <begin position="489"/>
        <end position="505"/>
    </location>
</feature>
<name>A0A6A5WF37_9PLEO</name>
<protein>
    <submittedName>
        <fullName evidence="5">Uncharacterized protein</fullName>
    </submittedName>
</protein>
<reference evidence="5" key="1">
    <citation type="journal article" date="2020" name="Stud. Mycol.">
        <title>101 Dothideomycetes genomes: a test case for predicting lifestyles and emergence of pathogens.</title>
        <authorList>
            <person name="Haridas S."/>
            <person name="Albert R."/>
            <person name="Binder M."/>
            <person name="Bloem J."/>
            <person name="Labutti K."/>
            <person name="Salamov A."/>
            <person name="Andreopoulos B."/>
            <person name="Baker S."/>
            <person name="Barry K."/>
            <person name="Bills G."/>
            <person name="Bluhm B."/>
            <person name="Cannon C."/>
            <person name="Castanera R."/>
            <person name="Culley D."/>
            <person name="Daum C."/>
            <person name="Ezra D."/>
            <person name="Gonzalez J."/>
            <person name="Henrissat B."/>
            <person name="Kuo A."/>
            <person name="Liang C."/>
            <person name="Lipzen A."/>
            <person name="Lutzoni F."/>
            <person name="Magnuson J."/>
            <person name="Mondo S."/>
            <person name="Nolan M."/>
            <person name="Ohm R."/>
            <person name="Pangilinan J."/>
            <person name="Park H.-J."/>
            <person name="Ramirez L."/>
            <person name="Alfaro M."/>
            <person name="Sun H."/>
            <person name="Tritt A."/>
            <person name="Yoshinaga Y."/>
            <person name="Zwiers L.-H."/>
            <person name="Turgeon B."/>
            <person name="Goodwin S."/>
            <person name="Spatafora J."/>
            <person name="Crous P."/>
            <person name="Grigoriev I."/>
        </authorList>
    </citation>
    <scope>NUCLEOTIDE SEQUENCE</scope>
    <source>
        <strain evidence="5">CBS 123094</strain>
    </source>
</reference>
<evidence type="ECO:0000256" key="1">
    <source>
        <dbReference type="SAM" id="Coils"/>
    </source>
</evidence>